<proteinExistence type="predicted"/>
<dbReference type="EMBL" id="GBXM01021563">
    <property type="protein sequence ID" value="JAH87014.1"/>
    <property type="molecule type" value="Transcribed_RNA"/>
</dbReference>
<evidence type="ECO:0000313" key="1">
    <source>
        <dbReference type="EMBL" id="JAH87014.1"/>
    </source>
</evidence>
<reference evidence="1" key="1">
    <citation type="submission" date="2014-11" db="EMBL/GenBank/DDBJ databases">
        <authorList>
            <person name="Amaro Gonzalez C."/>
        </authorList>
    </citation>
    <scope>NUCLEOTIDE SEQUENCE</scope>
</reference>
<organism evidence="1">
    <name type="scientific">Anguilla anguilla</name>
    <name type="common">European freshwater eel</name>
    <name type="synonym">Muraena anguilla</name>
    <dbReference type="NCBI Taxonomy" id="7936"/>
    <lineage>
        <taxon>Eukaryota</taxon>
        <taxon>Metazoa</taxon>
        <taxon>Chordata</taxon>
        <taxon>Craniata</taxon>
        <taxon>Vertebrata</taxon>
        <taxon>Euteleostomi</taxon>
        <taxon>Actinopterygii</taxon>
        <taxon>Neopterygii</taxon>
        <taxon>Teleostei</taxon>
        <taxon>Anguilliformes</taxon>
        <taxon>Anguillidae</taxon>
        <taxon>Anguilla</taxon>
    </lineage>
</organism>
<sequence length="54" mass="6029">MYTSSYASILSSRSFCLISQKDKQKIQSLLKSQIPSSGNMSVQHCCTLVLSRIM</sequence>
<accession>A0A0E9W9E9</accession>
<dbReference type="AlphaFoldDB" id="A0A0E9W9E9"/>
<reference evidence="1" key="2">
    <citation type="journal article" date="2015" name="Fish Shellfish Immunol.">
        <title>Early steps in the European eel (Anguilla anguilla)-Vibrio vulnificus interaction in the gills: Role of the RtxA13 toxin.</title>
        <authorList>
            <person name="Callol A."/>
            <person name="Pajuelo D."/>
            <person name="Ebbesson L."/>
            <person name="Teles M."/>
            <person name="MacKenzie S."/>
            <person name="Amaro C."/>
        </authorList>
    </citation>
    <scope>NUCLEOTIDE SEQUENCE</scope>
</reference>
<name>A0A0E9W9E9_ANGAN</name>
<protein>
    <submittedName>
        <fullName evidence="1">Uncharacterized protein</fullName>
    </submittedName>
</protein>